<organism evidence="3 4">
    <name type="scientific">Amphibalanus amphitrite</name>
    <name type="common">Striped barnacle</name>
    <name type="synonym">Balanus amphitrite</name>
    <dbReference type="NCBI Taxonomy" id="1232801"/>
    <lineage>
        <taxon>Eukaryota</taxon>
        <taxon>Metazoa</taxon>
        <taxon>Ecdysozoa</taxon>
        <taxon>Arthropoda</taxon>
        <taxon>Crustacea</taxon>
        <taxon>Multicrustacea</taxon>
        <taxon>Cirripedia</taxon>
        <taxon>Thoracica</taxon>
        <taxon>Thoracicalcarea</taxon>
        <taxon>Balanomorpha</taxon>
        <taxon>Balanoidea</taxon>
        <taxon>Balanidae</taxon>
        <taxon>Amphibalaninae</taxon>
        <taxon>Amphibalanus</taxon>
    </lineage>
</organism>
<comment type="caution">
    <text evidence="3">The sequence shown here is derived from an EMBL/GenBank/DDBJ whole genome shotgun (WGS) entry which is preliminary data.</text>
</comment>
<evidence type="ECO:0000256" key="2">
    <source>
        <dbReference type="SAM" id="Phobius"/>
    </source>
</evidence>
<dbReference type="EMBL" id="VIIS01000229">
    <property type="protein sequence ID" value="KAF0311552.1"/>
    <property type="molecule type" value="Genomic_DNA"/>
</dbReference>
<dbReference type="Proteomes" id="UP000440578">
    <property type="component" value="Unassembled WGS sequence"/>
</dbReference>
<keyword evidence="2" id="KW-0472">Membrane</keyword>
<accession>A0A6A4XB11</accession>
<reference evidence="3 4" key="1">
    <citation type="submission" date="2019-07" db="EMBL/GenBank/DDBJ databases">
        <title>Draft genome assembly of a fouling barnacle, Amphibalanus amphitrite (Darwin, 1854): The first reference genome for Thecostraca.</title>
        <authorList>
            <person name="Kim W."/>
        </authorList>
    </citation>
    <scope>NUCLEOTIDE SEQUENCE [LARGE SCALE GENOMIC DNA]</scope>
    <source>
        <strain evidence="3">SNU_AA5</strain>
        <tissue evidence="3">Soma without cirri and trophi</tissue>
    </source>
</reference>
<proteinExistence type="predicted"/>
<keyword evidence="2" id="KW-0812">Transmembrane</keyword>
<keyword evidence="4" id="KW-1185">Reference proteome</keyword>
<feature type="transmembrane region" description="Helical" evidence="2">
    <location>
        <begin position="33"/>
        <end position="50"/>
    </location>
</feature>
<evidence type="ECO:0000313" key="3">
    <source>
        <dbReference type="EMBL" id="KAF0311552.1"/>
    </source>
</evidence>
<name>A0A6A4XB11_AMPAM</name>
<protein>
    <submittedName>
        <fullName evidence="3">Uncharacterized protein</fullName>
    </submittedName>
</protein>
<dbReference type="AlphaFoldDB" id="A0A6A4XB11"/>
<gene>
    <name evidence="3" type="ORF">FJT64_017616</name>
</gene>
<evidence type="ECO:0000313" key="4">
    <source>
        <dbReference type="Proteomes" id="UP000440578"/>
    </source>
</evidence>
<feature type="region of interest" description="Disordered" evidence="1">
    <location>
        <begin position="1"/>
        <end position="22"/>
    </location>
</feature>
<feature type="compositionally biased region" description="Basic and acidic residues" evidence="1">
    <location>
        <begin position="1"/>
        <end position="17"/>
    </location>
</feature>
<keyword evidence="2" id="KW-1133">Transmembrane helix</keyword>
<evidence type="ECO:0000256" key="1">
    <source>
        <dbReference type="SAM" id="MobiDB-lite"/>
    </source>
</evidence>
<sequence length="65" mass="7254">MADQELRRRHPNEKGDPDIDSEVSSVLNRYNNIYVFFVCLSMSMCIHSVHVHGPVSPPDAARAGS</sequence>